<dbReference type="Gene3D" id="3.40.50.300">
    <property type="entry name" value="P-loop containing nucleotide triphosphate hydrolases"/>
    <property type="match status" value="1"/>
</dbReference>
<keyword evidence="8" id="KW-0267">Excision nuclease</keyword>
<dbReference type="Gene3D" id="1.20.1580.10">
    <property type="entry name" value="ABC transporter ATPase like domain"/>
    <property type="match status" value="1"/>
</dbReference>
<evidence type="ECO:0000256" key="6">
    <source>
        <dbReference type="ARBA" id="ARBA00022769"/>
    </source>
</evidence>
<evidence type="ECO:0000256" key="11">
    <source>
        <dbReference type="ARBA" id="ARBA00038000"/>
    </source>
</evidence>
<dbReference type="InterPro" id="IPR027417">
    <property type="entry name" value="P-loop_NTPase"/>
</dbReference>
<evidence type="ECO:0000256" key="5">
    <source>
        <dbReference type="ARBA" id="ARBA00022763"/>
    </source>
</evidence>
<evidence type="ECO:0000313" key="14">
    <source>
        <dbReference type="EMBL" id="PHQ53046.1"/>
    </source>
</evidence>
<dbReference type="GO" id="GO:0006281">
    <property type="term" value="P:DNA repair"/>
    <property type="evidence" value="ECO:0007669"/>
    <property type="project" value="UniProtKB-KW"/>
</dbReference>
<dbReference type="AlphaFoldDB" id="A0A2G1XP97"/>
<evidence type="ECO:0000256" key="9">
    <source>
        <dbReference type="ARBA" id="ARBA00023125"/>
    </source>
</evidence>
<evidence type="ECO:0000256" key="2">
    <source>
        <dbReference type="ARBA" id="ARBA00022490"/>
    </source>
</evidence>
<protein>
    <recommendedName>
        <fullName evidence="12">UvrABC system protein A</fullName>
    </recommendedName>
    <alternativeName>
        <fullName evidence="13">Excinuclease ABC subunit A</fullName>
    </alternativeName>
</protein>
<keyword evidence="5" id="KW-0227">DNA damage</keyword>
<keyword evidence="7" id="KW-0067">ATP-binding</keyword>
<evidence type="ECO:0000256" key="1">
    <source>
        <dbReference type="ARBA" id="ARBA00004496"/>
    </source>
</evidence>
<sequence>MPTGVTDRLIVRGAREHNLKNVSLDLPRDSLIVFTGLSGSGKSSLAFDTIFAEGQRRYVESLSSYARQFLGQMDKPDVDFIEGLSPAVSIDQKSTSRNPRSTVGTITEVYDYLRLLFA</sequence>
<dbReference type="GO" id="GO:0005737">
    <property type="term" value="C:cytoplasm"/>
    <property type="evidence" value="ECO:0007669"/>
    <property type="project" value="UniProtKB-SubCell"/>
</dbReference>
<dbReference type="SUPFAM" id="SSF52540">
    <property type="entry name" value="P-loop containing nucleoside triphosphate hydrolases"/>
    <property type="match status" value="1"/>
</dbReference>
<name>A0A2G1XP97_STRCJ</name>
<proteinExistence type="inferred from homology"/>
<dbReference type="GO" id="GO:0005524">
    <property type="term" value="F:ATP binding"/>
    <property type="evidence" value="ECO:0007669"/>
    <property type="project" value="UniProtKB-KW"/>
</dbReference>
<dbReference type="GO" id="GO:0003677">
    <property type="term" value="F:DNA binding"/>
    <property type="evidence" value="ECO:0007669"/>
    <property type="project" value="UniProtKB-KW"/>
</dbReference>
<keyword evidence="3" id="KW-0677">Repeat</keyword>
<keyword evidence="6" id="KW-0228">DNA excision</keyword>
<dbReference type="PANTHER" id="PTHR43152:SF3">
    <property type="entry name" value="UVRABC SYSTEM PROTEIN A"/>
    <property type="match status" value="1"/>
</dbReference>
<evidence type="ECO:0000313" key="15">
    <source>
        <dbReference type="Proteomes" id="UP000222531"/>
    </source>
</evidence>
<accession>A0A2G1XP97</accession>
<evidence type="ECO:0000256" key="7">
    <source>
        <dbReference type="ARBA" id="ARBA00022840"/>
    </source>
</evidence>
<dbReference type="Proteomes" id="UP000222531">
    <property type="component" value="Unassembled WGS sequence"/>
</dbReference>
<comment type="subcellular location">
    <subcellularLocation>
        <location evidence="1">Cytoplasm</location>
    </subcellularLocation>
</comment>
<keyword evidence="9" id="KW-0238">DNA-binding</keyword>
<organism evidence="14 15">
    <name type="scientific">Streptomyces cinnamoneus</name>
    <name type="common">Streptoverticillium cinnamoneum</name>
    <dbReference type="NCBI Taxonomy" id="53446"/>
    <lineage>
        <taxon>Bacteria</taxon>
        <taxon>Bacillati</taxon>
        <taxon>Actinomycetota</taxon>
        <taxon>Actinomycetes</taxon>
        <taxon>Kitasatosporales</taxon>
        <taxon>Streptomycetaceae</taxon>
        <taxon>Streptomyces</taxon>
        <taxon>Streptomyces cinnamoneus group</taxon>
    </lineage>
</organism>
<evidence type="ECO:0000256" key="10">
    <source>
        <dbReference type="ARBA" id="ARBA00023204"/>
    </source>
</evidence>
<keyword evidence="4" id="KW-0547">Nucleotide-binding</keyword>
<reference evidence="14 15" key="1">
    <citation type="journal article" date="2017" name="Biochemistry">
        <title>Identification of the Biosynthetic Pathway for the Antibiotic Bicyclomycin.</title>
        <authorList>
            <person name="Patteson J."/>
            <person name="Cai W."/>
            <person name="Johnson R.A."/>
            <person name="Santa Maria K."/>
            <person name="Li B."/>
        </authorList>
    </citation>
    <scope>NUCLEOTIDE SEQUENCE [LARGE SCALE GENOMIC DNA]</scope>
    <source>
        <strain evidence="14 15">ATCC 21532</strain>
    </source>
</reference>
<evidence type="ECO:0000256" key="12">
    <source>
        <dbReference type="ARBA" id="ARBA00039316"/>
    </source>
</evidence>
<keyword evidence="15" id="KW-1185">Reference proteome</keyword>
<evidence type="ECO:0000256" key="8">
    <source>
        <dbReference type="ARBA" id="ARBA00022881"/>
    </source>
</evidence>
<evidence type="ECO:0000256" key="4">
    <source>
        <dbReference type="ARBA" id="ARBA00022741"/>
    </source>
</evidence>
<comment type="caution">
    <text evidence="14">The sequence shown here is derived from an EMBL/GenBank/DDBJ whole genome shotgun (WGS) entry which is preliminary data.</text>
</comment>
<gene>
    <name evidence="14" type="ORF">BLA24_04080</name>
</gene>
<keyword evidence="2" id="KW-0963">Cytoplasm</keyword>
<dbReference type="EMBL" id="NHZO01000061">
    <property type="protein sequence ID" value="PHQ53046.1"/>
    <property type="molecule type" value="Genomic_DNA"/>
</dbReference>
<dbReference type="PANTHER" id="PTHR43152">
    <property type="entry name" value="UVRABC SYSTEM PROTEIN A"/>
    <property type="match status" value="1"/>
</dbReference>
<evidence type="ECO:0000256" key="3">
    <source>
        <dbReference type="ARBA" id="ARBA00022737"/>
    </source>
</evidence>
<evidence type="ECO:0000256" key="13">
    <source>
        <dbReference type="ARBA" id="ARBA00042156"/>
    </source>
</evidence>
<feature type="non-terminal residue" evidence="14">
    <location>
        <position position="118"/>
    </location>
</feature>
<dbReference type="GO" id="GO:0004518">
    <property type="term" value="F:nuclease activity"/>
    <property type="evidence" value="ECO:0007669"/>
    <property type="project" value="UniProtKB-KW"/>
</dbReference>
<dbReference type="FunFam" id="3.40.50.300:FF:000028">
    <property type="entry name" value="UvrABC system protein A"/>
    <property type="match status" value="1"/>
</dbReference>
<comment type="similarity">
    <text evidence="11">Belongs to the ABC transporter superfamily. UvrA family.</text>
</comment>
<keyword evidence="10" id="KW-0234">DNA repair</keyword>